<dbReference type="EMBL" id="JABMKT010000002">
    <property type="protein sequence ID" value="NYV27335.1"/>
    <property type="molecule type" value="Genomic_DNA"/>
</dbReference>
<reference evidence="1 2" key="1">
    <citation type="submission" date="2020-05" db="EMBL/GenBank/DDBJ databases">
        <title>Streptobacillus felis strain LHL191014123.</title>
        <authorList>
            <person name="Fawzy A."/>
            <person name="Rau J."/>
            <person name="Risse K."/>
            <person name="Schauerte N."/>
            <person name="Geiger C."/>
            <person name="Blom J."/>
            <person name="Imirzalioglu C."/>
            <person name="Falgenhauer J."/>
            <person name="Bach A."/>
            <person name="Herden C."/>
            <person name="Eisenberg T."/>
        </authorList>
    </citation>
    <scope>NUCLEOTIDE SEQUENCE [LARGE SCALE GENOMIC DNA]</scope>
    <source>
        <strain evidence="1 2">LHL191014123</strain>
    </source>
</reference>
<dbReference type="AlphaFoldDB" id="A0A7Z0T9T5"/>
<evidence type="ECO:0000313" key="2">
    <source>
        <dbReference type="Proteomes" id="UP000526184"/>
    </source>
</evidence>
<dbReference type="RefSeq" id="WP_180135256.1">
    <property type="nucleotide sequence ID" value="NZ_CBCRWS010000047.1"/>
</dbReference>
<proteinExistence type="predicted"/>
<dbReference type="Proteomes" id="UP000526184">
    <property type="component" value="Unassembled WGS sequence"/>
</dbReference>
<sequence>MKKNKFLITVFCLALLSTVSYFYVNYRVNNPIVLSENSNNNDVKTLTIYLYDKKIKDFKQYEIETDLNIVDEGDYVNALIKNSSFYKLNDNYKFLAAYSLKMDGKNVLIIKLNNYFSKLNNESILNFVNSVKYTLKENYKEYDEINVEIDSN</sequence>
<protein>
    <submittedName>
        <fullName evidence="1">Uncharacterized protein</fullName>
    </submittedName>
</protein>
<comment type="caution">
    <text evidence="1">The sequence shown here is derived from an EMBL/GenBank/DDBJ whole genome shotgun (WGS) entry which is preliminary data.</text>
</comment>
<organism evidence="1 2">
    <name type="scientific">Streptobacillus felis</name>
    <dbReference type="NCBI Taxonomy" id="1384509"/>
    <lineage>
        <taxon>Bacteria</taxon>
        <taxon>Fusobacteriati</taxon>
        <taxon>Fusobacteriota</taxon>
        <taxon>Fusobacteriia</taxon>
        <taxon>Fusobacteriales</taxon>
        <taxon>Leptotrichiaceae</taxon>
        <taxon>Streptobacillus</taxon>
    </lineage>
</organism>
<gene>
    <name evidence="1" type="ORF">HP397_00645</name>
</gene>
<name>A0A7Z0T9T5_9FUSO</name>
<accession>A0A7Z0T9T5</accession>
<evidence type="ECO:0000313" key="1">
    <source>
        <dbReference type="EMBL" id="NYV27335.1"/>
    </source>
</evidence>
<keyword evidence="2" id="KW-1185">Reference proteome</keyword>